<proteinExistence type="predicted"/>
<reference evidence="2" key="1">
    <citation type="journal article" date="2024" name="Front. Bioeng. Biotechnol.">
        <title>Genome-scale model development and genomic sequencing of the oleaginous clade Lipomyces.</title>
        <authorList>
            <person name="Czajka J.J."/>
            <person name="Han Y."/>
            <person name="Kim J."/>
            <person name="Mondo S.J."/>
            <person name="Hofstad B.A."/>
            <person name="Robles A."/>
            <person name="Haridas S."/>
            <person name="Riley R."/>
            <person name="LaButti K."/>
            <person name="Pangilinan J."/>
            <person name="Andreopoulos W."/>
            <person name="Lipzen A."/>
            <person name="Yan J."/>
            <person name="Wang M."/>
            <person name="Ng V."/>
            <person name="Grigoriev I.V."/>
            <person name="Spatafora J.W."/>
            <person name="Magnuson J.K."/>
            <person name="Baker S.E."/>
            <person name="Pomraning K.R."/>
        </authorList>
    </citation>
    <scope>NUCLEOTIDE SEQUENCE [LARGE SCALE GENOMIC DNA]</scope>
    <source>
        <strain evidence="2">CBS 7786</strain>
    </source>
</reference>
<keyword evidence="2" id="KW-1185">Reference proteome</keyword>
<dbReference type="Proteomes" id="UP001433508">
    <property type="component" value="Unassembled WGS sequence"/>
</dbReference>
<sequence>MALKTVHNRSRNGCITCKIRRVKCDEEKPGCRRCRSAGRKCDGYGPQSTLSPNHKAKDMHIIQHTPQVTQPIRMWMLPSFDRPLTETEYSSLEFFHLQTVSCFGPKAGDFLLRAAYHDPSIRLAAIALGSLHRIYLLEGYDQSRPQKIQFALQRYNSAIHQALNLFRRIREGPTDVLLIVCILFFCFESLQGHFKMALQHVVSGLRILKQQESRYHAEGKDTLLPSDIIRFMFNTIESQMLEINWGLSIPVEVQLTLLSPSQLRTAEEIPCTLERISESFGLLYNQFLKLLALTSIAEHLQEHLCEDDTVSKAIRQEVESHHLNVKRDIGAWSATVDQYLKTLDGSWEDGHQTSNIKILEMWRLIMGILLKVDVPLSESSFDEYTYDFSMILSLAEQIISLATPTPSRPHSDVHNCVDEKRMLKKETSSITPQTSASYIPILPKPDTSLPSACSFSVSLGILPLLWNIATSCRDSQTRYRAINLMRRSRRREGIWDSNIYSWLAIRVVNMEERAAGIQEGAEYQPTDIPVSARVSAITGRFGDGRYAKVEYFREGVKLGEETVSW</sequence>
<dbReference type="EMBL" id="MU971352">
    <property type="protein sequence ID" value="KAK9238760.1"/>
    <property type="molecule type" value="Genomic_DNA"/>
</dbReference>
<protein>
    <submittedName>
        <fullName evidence="1">Uncharacterized protein</fullName>
    </submittedName>
</protein>
<organism evidence="1 2">
    <name type="scientific">Lipomyces kononenkoae</name>
    <name type="common">Yeast</name>
    <dbReference type="NCBI Taxonomy" id="34357"/>
    <lineage>
        <taxon>Eukaryota</taxon>
        <taxon>Fungi</taxon>
        <taxon>Dikarya</taxon>
        <taxon>Ascomycota</taxon>
        <taxon>Saccharomycotina</taxon>
        <taxon>Lipomycetes</taxon>
        <taxon>Lipomycetales</taxon>
        <taxon>Lipomycetaceae</taxon>
        <taxon>Lipomyces</taxon>
    </lineage>
</organism>
<evidence type="ECO:0000313" key="2">
    <source>
        <dbReference type="Proteomes" id="UP001433508"/>
    </source>
</evidence>
<gene>
    <name evidence="1" type="ORF">V1525DRAFT_399961</name>
</gene>
<name>A0ACC3T5C7_LIPKO</name>
<evidence type="ECO:0000313" key="1">
    <source>
        <dbReference type="EMBL" id="KAK9238760.1"/>
    </source>
</evidence>
<accession>A0ACC3T5C7</accession>
<comment type="caution">
    <text evidence="1">The sequence shown here is derived from an EMBL/GenBank/DDBJ whole genome shotgun (WGS) entry which is preliminary data.</text>
</comment>